<dbReference type="InterPro" id="IPR008514">
    <property type="entry name" value="T6SS_Hcp"/>
</dbReference>
<evidence type="ECO:0000313" key="2">
    <source>
        <dbReference type="Proteomes" id="UP000677515"/>
    </source>
</evidence>
<organism evidence="1 2">
    <name type="scientific">Erwinia rhapontici</name>
    <name type="common">Pectobacterium rhapontici</name>
    <dbReference type="NCBI Taxonomy" id="55212"/>
    <lineage>
        <taxon>Bacteria</taxon>
        <taxon>Pseudomonadati</taxon>
        <taxon>Pseudomonadota</taxon>
        <taxon>Gammaproteobacteria</taxon>
        <taxon>Enterobacterales</taxon>
        <taxon>Erwiniaceae</taxon>
        <taxon>Erwinia</taxon>
    </lineage>
</organism>
<dbReference type="InterPro" id="IPR053165">
    <property type="entry name" value="HSI-I_assembly_Hcp1"/>
</dbReference>
<dbReference type="PANTHER" id="PTHR36152:SF5">
    <property type="entry name" value="PROTEIN HCP1"/>
    <property type="match status" value="1"/>
</dbReference>
<name>A0ABM7N059_ERWRD</name>
<gene>
    <name evidence="1" type="ORF">ERHA53_22000</name>
</gene>
<keyword evidence="2" id="KW-1185">Reference proteome</keyword>
<dbReference type="Gene3D" id="2.30.110.20">
    <property type="entry name" value="Hcp1-like"/>
    <property type="match status" value="1"/>
</dbReference>
<evidence type="ECO:0000313" key="1">
    <source>
        <dbReference type="EMBL" id="BCQ34857.1"/>
    </source>
</evidence>
<reference evidence="1 2" key="1">
    <citation type="submission" date="2021-01" db="EMBL/GenBank/DDBJ databases">
        <title>Complete genome sequence of Erwinia rhapontici MAFF 311153.</title>
        <authorList>
            <person name="Morohoshi T."/>
            <person name="Someya N."/>
        </authorList>
    </citation>
    <scope>NUCLEOTIDE SEQUENCE [LARGE SCALE GENOMIC DNA]</scope>
    <source>
        <strain evidence="1 2">MAFF 311153</strain>
    </source>
</reference>
<dbReference type="Proteomes" id="UP000677515">
    <property type="component" value="Chromosome"/>
</dbReference>
<dbReference type="EMBL" id="AP024329">
    <property type="protein sequence ID" value="BCQ34857.1"/>
    <property type="molecule type" value="Genomic_DNA"/>
</dbReference>
<evidence type="ECO:0008006" key="3">
    <source>
        <dbReference type="Google" id="ProtNLM"/>
    </source>
</evidence>
<dbReference type="RefSeq" id="WP_133845118.1">
    <property type="nucleotide sequence ID" value="NZ_AP024329.1"/>
</dbReference>
<proteinExistence type="predicted"/>
<sequence>MSTDIFLKIDGVTGESRDARHQGWIQIESFSWGATQPSGMETGSGGGSGKVIYRDLTVNAFIDKATSGLVRYVSNGKHINSVQLSSCKAGGEQLEFFRITLKQVMVTDVIFNGASEQDLFGVTYCFRAAEVSNHYFEQTQEGSRGAEFSSGWNIKENREI</sequence>
<dbReference type="InterPro" id="IPR036624">
    <property type="entry name" value="Hcp1-lik_sf"/>
</dbReference>
<protein>
    <recommendedName>
        <fullName evidence="3">Type VI secretion system secreted protein Hcp</fullName>
    </recommendedName>
</protein>
<accession>A0ABM7N059</accession>
<dbReference type="PANTHER" id="PTHR36152">
    <property type="entry name" value="CYTOPLASMIC PROTEIN-RELATED"/>
    <property type="match status" value="1"/>
</dbReference>
<dbReference type="Pfam" id="PF05638">
    <property type="entry name" value="T6SS_HCP"/>
    <property type="match status" value="1"/>
</dbReference>
<dbReference type="SUPFAM" id="SSF141452">
    <property type="entry name" value="Hcp1-like"/>
    <property type="match status" value="1"/>
</dbReference>